<dbReference type="EMBL" id="CP133548">
    <property type="protein sequence ID" value="WMS88636.1"/>
    <property type="molecule type" value="Genomic_DNA"/>
</dbReference>
<evidence type="ECO:0000313" key="5">
    <source>
        <dbReference type="Proteomes" id="UP001239782"/>
    </source>
</evidence>
<dbReference type="PANTHER" id="PTHR34216">
    <property type="match status" value="1"/>
</dbReference>
<sequence>MRLITLNPTLATWLILTATFVGIIQPASATQTKVDHSSNQLIILLYHHIANDTPAATSTKPEQFQQHLKYLHDQNFQVVDLVSALNRLYSGQPLPSKAVAITFDDGYDSIFTQAWPLLKRYNYPFTVMVTTDPIDKKFSSMMTWQQLNQLQSAGVTIANHTLTHPHLIGVSEQKLQQEYMAAQQRLTEKLKQKPPSLFAYPYGEYTREQAQWFAQRKIFALAQHSGPVSIASNPQALPRFSFSGLYAKMEQFELKLGTVALPVINQIDYQPYYEKSQRVFNLTFNASEIQASAINCFFQGQPVASISASTPKNESLKTHSQSITIQLNQSPPPGRSRINCTAPRSNQKGYYWHSIPIFTQPESKQWPD</sequence>
<evidence type="ECO:0000259" key="3">
    <source>
        <dbReference type="PROSITE" id="PS51677"/>
    </source>
</evidence>
<dbReference type="GO" id="GO:0005576">
    <property type="term" value="C:extracellular region"/>
    <property type="evidence" value="ECO:0007669"/>
    <property type="project" value="UniProtKB-SubCell"/>
</dbReference>
<dbReference type="InterPro" id="IPR051398">
    <property type="entry name" value="Polysacch_Deacetylase"/>
</dbReference>
<dbReference type="EC" id="3.-.-.-" evidence="4"/>
<organism evidence="4 5">
    <name type="scientific">Pleionea litopenaei</name>
    <dbReference type="NCBI Taxonomy" id="3070815"/>
    <lineage>
        <taxon>Bacteria</taxon>
        <taxon>Pseudomonadati</taxon>
        <taxon>Pseudomonadota</taxon>
        <taxon>Gammaproteobacteria</taxon>
        <taxon>Oceanospirillales</taxon>
        <taxon>Pleioneaceae</taxon>
        <taxon>Pleionea</taxon>
    </lineage>
</organism>
<accession>A0AA51RVX6</accession>
<dbReference type="SUPFAM" id="SSF88713">
    <property type="entry name" value="Glycoside hydrolase/deacetylase"/>
    <property type="match status" value="1"/>
</dbReference>
<feature type="domain" description="NodB homology" evidence="3">
    <location>
        <begin position="97"/>
        <end position="233"/>
    </location>
</feature>
<evidence type="ECO:0000256" key="1">
    <source>
        <dbReference type="ARBA" id="ARBA00004613"/>
    </source>
</evidence>
<evidence type="ECO:0000313" key="4">
    <source>
        <dbReference type="EMBL" id="WMS88636.1"/>
    </source>
</evidence>
<dbReference type="KEGG" id="plei:Q9312_06905"/>
<dbReference type="PANTHER" id="PTHR34216:SF3">
    <property type="entry name" value="POLY-BETA-1,6-N-ACETYL-D-GLUCOSAMINE N-DEACETYLASE"/>
    <property type="match status" value="1"/>
</dbReference>
<name>A0AA51RVX6_9GAMM</name>
<dbReference type="RefSeq" id="WP_309203854.1">
    <property type="nucleotide sequence ID" value="NZ_CP133548.1"/>
</dbReference>
<gene>
    <name evidence="4" type="ORF">Q9312_06905</name>
</gene>
<dbReference type="AlphaFoldDB" id="A0AA51RVX6"/>
<protein>
    <submittedName>
        <fullName evidence="4">Polysaccharide deacetylase family protein</fullName>
        <ecNumber evidence="4">3.-.-.-</ecNumber>
    </submittedName>
</protein>
<dbReference type="GO" id="GO:0016810">
    <property type="term" value="F:hydrolase activity, acting on carbon-nitrogen (but not peptide) bonds"/>
    <property type="evidence" value="ECO:0007669"/>
    <property type="project" value="InterPro"/>
</dbReference>
<dbReference type="GO" id="GO:0005975">
    <property type="term" value="P:carbohydrate metabolic process"/>
    <property type="evidence" value="ECO:0007669"/>
    <property type="project" value="InterPro"/>
</dbReference>
<keyword evidence="4" id="KW-0378">Hydrolase</keyword>
<comment type="subcellular location">
    <subcellularLocation>
        <location evidence="1">Secreted</location>
    </subcellularLocation>
</comment>
<dbReference type="InterPro" id="IPR011330">
    <property type="entry name" value="Glyco_hydro/deAcase_b/a-brl"/>
</dbReference>
<keyword evidence="5" id="KW-1185">Reference proteome</keyword>
<evidence type="ECO:0000256" key="2">
    <source>
        <dbReference type="ARBA" id="ARBA00022729"/>
    </source>
</evidence>
<dbReference type="Gene3D" id="3.20.20.370">
    <property type="entry name" value="Glycoside hydrolase/deacetylase"/>
    <property type="match status" value="1"/>
</dbReference>
<proteinExistence type="predicted"/>
<dbReference type="Proteomes" id="UP001239782">
    <property type="component" value="Chromosome"/>
</dbReference>
<dbReference type="PROSITE" id="PS51677">
    <property type="entry name" value="NODB"/>
    <property type="match status" value="1"/>
</dbReference>
<reference evidence="4 5" key="1">
    <citation type="submission" date="2023-08" db="EMBL/GenBank/DDBJ databases">
        <title>Pleionea litopenaei sp. nov., isolated from stomach of juvenile Litopenaeus vannamei.</title>
        <authorList>
            <person name="Rho A.M."/>
            <person name="Hwang C.Y."/>
        </authorList>
    </citation>
    <scope>NUCLEOTIDE SEQUENCE [LARGE SCALE GENOMIC DNA]</scope>
    <source>
        <strain evidence="4 5">HL-JVS1</strain>
    </source>
</reference>
<dbReference type="CDD" id="cd10973">
    <property type="entry name" value="CE4_DAC_u4_5s"/>
    <property type="match status" value="1"/>
</dbReference>
<dbReference type="InterPro" id="IPR002509">
    <property type="entry name" value="NODB_dom"/>
</dbReference>
<dbReference type="Pfam" id="PF01522">
    <property type="entry name" value="Polysacc_deac_1"/>
    <property type="match status" value="1"/>
</dbReference>
<keyword evidence="2" id="KW-0732">Signal</keyword>